<evidence type="ECO:0000313" key="3">
    <source>
        <dbReference type="Proteomes" id="UP000738349"/>
    </source>
</evidence>
<name>A0A9P9FMX9_9HYPO</name>
<feature type="compositionally biased region" description="Polar residues" evidence="1">
    <location>
        <begin position="31"/>
        <end position="41"/>
    </location>
</feature>
<organism evidence="2 3">
    <name type="scientific">Dactylonectria macrodidyma</name>
    <dbReference type="NCBI Taxonomy" id="307937"/>
    <lineage>
        <taxon>Eukaryota</taxon>
        <taxon>Fungi</taxon>
        <taxon>Dikarya</taxon>
        <taxon>Ascomycota</taxon>
        <taxon>Pezizomycotina</taxon>
        <taxon>Sordariomycetes</taxon>
        <taxon>Hypocreomycetidae</taxon>
        <taxon>Hypocreales</taxon>
        <taxon>Nectriaceae</taxon>
        <taxon>Dactylonectria</taxon>
    </lineage>
</organism>
<evidence type="ECO:0000313" key="2">
    <source>
        <dbReference type="EMBL" id="KAH7170290.1"/>
    </source>
</evidence>
<comment type="caution">
    <text evidence="2">The sequence shown here is derived from an EMBL/GenBank/DDBJ whole genome shotgun (WGS) entry which is preliminary data.</text>
</comment>
<reference evidence="2" key="1">
    <citation type="journal article" date="2021" name="Nat. Commun.">
        <title>Genetic determinants of endophytism in the Arabidopsis root mycobiome.</title>
        <authorList>
            <person name="Mesny F."/>
            <person name="Miyauchi S."/>
            <person name="Thiergart T."/>
            <person name="Pickel B."/>
            <person name="Atanasova L."/>
            <person name="Karlsson M."/>
            <person name="Huettel B."/>
            <person name="Barry K.W."/>
            <person name="Haridas S."/>
            <person name="Chen C."/>
            <person name="Bauer D."/>
            <person name="Andreopoulos W."/>
            <person name="Pangilinan J."/>
            <person name="LaButti K."/>
            <person name="Riley R."/>
            <person name="Lipzen A."/>
            <person name="Clum A."/>
            <person name="Drula E."/>
            <person name="Henrissat B."/>
            <person name="Kohler A."/>
            <person name="Grigoriev I.V."/>
            <person name="Martin F.M."/>
            <person name="Hacquard S."/>
        </authorList>
    </citation>
    <scope>NUCLEOTIDE SEQUENCE</scope>
    <source>
        <strain evidence="2">MPI-CAGE-AT-0147</strain>
    </source>
</reference>
<dbReference type="OrthoDB" id="3563866at2759"/>
<dbReference type="AlphaFoldDB" id="A0A9P9FMX9"/>
<feature type="compositionally biased region" description="Low complexity" evidence="1">
    <location>
        <begin position="11"/>
        <end position="30"/>
    </location>
</feature>
<accession>A0A9P9FMX9</accession>
<feature type="region of interest" description="Disordered" evidence="1">
    <location>
        <begin position="1"/>
        <end position="113"/>
    </location>
</feature>
<protein>
    <submittedName>
        <fullName evidence="2">Uncharacterized protein</fullName>
    </submittedName>
</protein>
<proteinExistence type="predicted"/>
<dbReference type="Proteomes" id="UP000738349">
    <property type="component" value="Unassembled WGS sequence"/>
</dbReference>
<evidence type="ECO:0000256" key="1">
    <source>
        <dbReference type="SAM" id="MobiDB-lite"/>
    </source>
</evidence>
<dbReference type="EMBL" id="JAGMUV010000002">
    <property type="protein sequence ID" value="KAH7170290.1"/>
    <property type="molecule type" value="Genomic_DNA"/>
</dbReference>
<feature type="compositionally biased region" description="Basic and acidic residues" evidence="1">
    <location>
        <begin position="76"/>
        <end position="86"/>
    </location>
</feature>
<feature type="compositionally biased region" description="Polar residues" evidence="1">
    <location>
        <begin position="91"/>
        <end position="105"/>
    </location>
</feature>
<gene>
    <name evidence="2" type="ORF">EDB81DRAFT_876328</name>
</gene>
<feature type="compositionally biased region" description="Polar residues" evidence="1">
    <location>
        <begin position="1"/>
        <end position="10"/>
    </location>
</feature>
<sequence length="141" mass="15410">MAAPVTNQGHSHAASSNSSMTSYFSSTAVSQSSTADTTPLSTPGPKPEADTHDTCKIGSKPISPLQRDFPEPSQDVDVKSLLERQPGRWSIQGQITANQQRTKPTPSEDELKERRAREFEAAKKDLLAFHDNLQPPNHGSW</sequence>
<keyword evidence="3" id="KW-1185">Reference proteome</keyword>